<feature type="compositionally biased region" description="Basic and acidic residues" evidence="1">
    <location>
        <begin position="387"/>
        <end position="420"/>
    </location>
</feature>
<reference evidence="2" key="1">
    <citation type="journal article" date="2019" name="Sci. Rep.">
        <title>Draft genome of Tanacetum cinerariifolium, the natural source of mosquito coil.</title>
        <authorList>
            <person name="Yamashiro T."/>
            <person name="Shiraishi A."/>
            <person name="Satake H."/>
            <person name="Nakayama K."/>
        </authorList>
    </citation>
    <scope>NUCLEOTIDE SEQUENCE</scope>
</reference>
<dbReference type="AlphaFoldDB" id="A0A699I0T4"/>
<feature type="compositionally biased region" description="Basic and acidic residues" evidence="1">
    <location>
        <begin position="59"/>
        <end position="72"/>
    </location>
</feature>
<organism evidence="2">
    <name type="scientific">Tanacetum cinerariifolium</name>
    <name type="common">Dalmatian daisy</name>
    <name type="synonym">Chrysanthemum cinerariifolium</name>
    <dbReference type="NCBI Taxonomy" id="118510"/>
    <lineage>
        <taxon>Eukaryota</taxon>
        <taxon>Viridiplantae</taxon>
        <taxon>Streptophyta</taxon>
        <taxon>Embryophyta</taxon>
        <taxon>Tracheophyta</taxon>
        <taxon>Spermatophyta</taxon>
        <taxon>Magnoliopsida</taxon>
        <taxon>eudicotyledons</taxon>
        <taxon>Gunneridae</taxon>
        <taxon>Pentapetalae</taxon>
        <taxon>asterids</taxon>
        <taxon>campanulids</taxon>
        <taxon>Asterales</taxon>
        <taxon>Asteraceae</taxon>
        <taxon>Asteroideae</taxon>
        <taxon>Anthemideae</taxon>
        <taxon>Anthemidinae</taxon>
        <taxon>Tanacetum</taxon>
    </lineage>
</organism>
<feature type="compositionally biased region" description="Polar residues" evidence="1">
    <location>
        <begin position="130"/>
        <end position="146"/>
    </location>
</feature>
<evidence type="ECO:0000256" key="1">
    <source>
        <dbReference type="SAM" id="MobiDB-lite"/>
    </source>
</evidence>
<dbReference type="EMBL" id="BKCJ010232336">
    <property type="protein sequence ID" value="GEZ01711.1"/>
    <property type="molecule type" value="Genomic_DNA"/>
</dbReference>
<gene>
    <name evidence="2" type="ORF">Tci_473684</name>
</gene>
<feature type="compositionally biased region" description="Polar residues" evidence="1">
    <location>
        <begin position="455"/>
        <end position="469"/>
    </location>
</feature>
<protein>
    <submittedName>
        <fullName evidence="2">Uncharacterized protein</fullName>
    </submittedName>
</protein>
<proteinExistence type="predicted"/>
<feature type="compositionally biased region" description="Acidic residues" evidence="1">
    <location>
        <begin position="104"/>
        <end position="119"/>
    </location>
</feature>
<feature type="region of interest" description="Disordered" evidence="1">
    <location>
        <begin position="455"/>
        <end position="485"/>
    </location>
</feature>
<sequence length="554" mass="61585">MELPSTPLDEGTCKSQPLLEGKTSDPKNSRGKDQSADKGLHSTVSNEGIGKTTPLSEGLRADKYLERLKPLVDTESQTPPVISLSGANAGYQVDQTQSTRFEAGDEMDEDIHQADEEETQSPKPSKESSTEVLTEKPTSQEHQSPTPHKEQPGSSHARDTDASNLESSSCSETFMPYDNFVPVTEREKHKEAAASYADLKWSLKDFIHASFNKYENNDTALRNFQPPPTMFKTIHNTSMRRILKNLKGVHDAVKEDPALNKKVHDAVKKDPTLNKKVHDSAKAYTKNPFDLTKLPSLAKSSTSIAWSLGHRMTNIEFTQAAIQSDNSSLKQDTFEIKSMMSEIFNAFKGQSSSASSSSMPTTTLAIIEAPTTIEEGEDVTNTTTEEPSSHTERENKDMETKKEKTSNEKADKDQKSARENRVFGTKIKLIGSLRPQPTDTILEVPQAHLTSLVTDITPNSQPKSSQATLRTDKGKEKVTDDTNESTRRLVPASKKVRQDPDEAVQIPYEIHGKLYHLTNDEIQTHLDKEEKIKKAVKEAKVLEMSKPELIKVVQ</sequence>
<feature type="compositionally biased region" description="Basic and acidic residues" evidence="1">
    <location>
        <begin position="22"/>
        <end position="40"/>
    </location>
</feature>
<name>A0A699I0T4_TANCI</name>
<feature type="region of interest" description="Disordered" evidence="1">
    <location>
        <begin position="369"/>
        <end position="420"/>
    </location>
</feature>
<feature type="compositionally biased region" description="Polar residues" evidence="1">
    <location>
        <begin position="162"/>
        <end position="172"/>
    </location>
</feature>
<accession>A0A699I0T4</accession>
<feature type="compositionally biased region" description="Basic and acidic residues" evidence="1">
    <location>
        <begin position="470"/>
        <end position="485"/>
    </location>
</feature>
<comment type="caution">
    <text evidence="2">The sequence shown here is derived from an EMBL/GenBank/DDBJ whole genome shotgun (WGS) entry which is preliminary data.</text>
</comment>
<feature type="region of interest" description="Disordered" evidence="1">
    <location>
        <begin position="1"/>
        <end position="175"/>
    </location>
</feature>
<feature type="compositionally biased region" description="Basic and acidic residues" evidence="1">
    <location>
        <begin position="147"/>
        <end position="161"/>
    </location>
</feature>
<evidence type="ECO:0000313" key="2">
    <source>
        <dbReference type="EMBL" id="GEZ01711.1"/>
    </source>
</evidence>